<dbReference type="Proteomes" id="UP001551482">
    <property type="component" value="Unassembled WGS sequence"/>
</dbReference>
<reference evidence="8 9" key="1">
    <citation type="submission" date="2024-06" db="EMBL/GenBank/DDBJ databases">
        <title>The Natural Products Discovery Center: Release of the First 8490 Sequenced Strains for Exploring Actinobacteria Biosynthetic Diversity.</title>
        <authorList>
            <person name="Kalkreuter E."/>
            <person name="Kautsar S.A."/>
            <person name="Yang D."/>
            <person name="Bader C.D."/>
            <person name="Teijaro C.N."/>
            <person name="Fluegel L."/>
            <person name="Davis C.M."/>
            <person name="Simpson J.R."/>
            <person name="Lauterbach L."/>
            <person name="Steele A.D."/>
            <person name="Gui C."/>
            <person name="Meng S."/>
            <person name="Li G."/>
            <person name="Viehrig K."/>
            <person name="Ye F."/>
            <person name="Su P."/>
            <person name="Kiefer A.F."/>
            <person name="Nichols A."/>
            <person name="Cepeda A.J."/>
            <person name="Yan W."/>
            <person name="Fan B."/>
            <person name="Jiang Y."/>
            <person name="Adhikari A."/>
            <person name="Zheng C.-J."/>
            <person name="Schuster L."/>
            <person name="Cowan T.M."/>
            <person name="Smanski M.J."/>
            <person name="Chevrette M.G."/>
            <person name="De Carvalho L.P.S."/>
            <person name="Shen B."/>
        </authorList>
    </citation>
    <scope>NUCLEOTIDE SEQUENCE [LARGE SCALE GENOMIC DNA]</scope>
    <source>
        <strain evidence="8 9">NPDC048946</strain>
    </source>
</reference>
<feature type="compositionally biased region" description="Low complexity" evidence="6">
    <location>
        <begin position="8"/>
        <end position="22"/>
    </location>
</feature>
<dbReference type="SUPFAM" id="SSF103473">
    <property type="entry name" value="MFS general substrate transporter"/>
    <property type="match status" value="1"/>
</dbReference>
<feature type="transmembrane region" description="Helical" evidence="7">
    <location>
        <begin position="332"/>
        <end position="353"/>
    </location>
</feature>
<gene>
    <name evidence="8" type="ORF">AB0C36_27955</name>
</gene>
<feature type="transmembrane region" description="Helical" evidence="7">
    <location>
        <begin position="396"/>
        <end position="413"/>
    </location>
</feature>
<keyword evidence="5 7" id="KW-0472">Membrane</keyword>
<evidence type="ECO:0000256" key="6">
    <source>
        <dbReference type="SAM" id="MobiDB-lite"/>
    </source>
</evidence>
<organism evidence="8 9">
    <name type="scientific">Streptodolium elevatio</name>
    <dbReference type="NCBI Taxonomy" id="3157996"/>
    <lineage>
        <taxon>Bacteria</taxon>
        <taxon>Bacillati</taxon>
        <taxon>Actinomycetota</taxon>
        <taxon>Actinomycetes</taxon>
        <taxon>Kitasatosporales</taxon>
        <taxon>Streptomycetaceae</taxon>
        <taxon>Streptodolium</taxon>
    </lineage>
</organism>
<evidence type="ECO:0000313" key="9">
    <source>
        <dbReference type="Proteomes" id="UP001551482"/>
    </source>
</evidence>
<dbReference type="Pfam" id="PF07690">
    <property type="entry name" value="MFS_1"/>
    <property type="match status" value="1"/>
</dbReference>
<dbReference type="RefSeq" id="WP_358359083.1">
    <property type="nucleotide sequence ID" value="NZ_JBEZFP010000085.1"/>
</dbReference>
<evidence type="ECO:0000256" key="7">
    <source>
        <dbReference type="SAM" id="Phobius"/>
    </source>
</evidence>
<dbReference type="InterPro" id="IPR036259">
    <property type="entry name" value="MFS_trans_sf"/>
</dbReference>
<feature type="transmembrane region" description="Helical" evidence="7">
    <location>
        <begin position="104"/>
        <end position="122"/>
    </location>
</feature>
<accession>A0ABV3DNK5</accession>
<evidence type="ECO:0000313" key="8">
    <source>
        <dbReference type="EMBL" id="MEU8137335.1"/>
    </source>
</evidence>
<comment type="caution">
    <text evidence="8">The sequence shown here is derived from an EMBL/GenBank/DDBJ whole genome shotgun (WGS) entry which is preliminary data.</text>
</comment>
<comment type="subcellular location">
    <subcellularLocation>
        <location evidence="1">Cell membrane</location>
        <topology evidence="1">Multi-pass membrane protein</topology>
    </subcellularLocation>
</comment>
<protein>
    <submittedName>
        <fullName evidence="8">MFS transporter</fullName>
    </submittedName>
</protein>
<feature type="transmembrane region" description="Helical" evidence="7">
    <location>
        <begin position="192"/>
        <end position="212"/>
    </location>
</feature>
<evidence type="ECO:0000256" key="2">
    <source>
        <dbReference type="ARBA" id="ARBA00022475"/>
    </source>
</evidence>
<keyword evidence="2" id="KW-1003">Cell membrane</keyword>
<dbReference type="EMBL" id="JBEZFP010000085">
    <property type="protein sequence ID" value="MEU8137335.1"/>
    <property type="molecule type" value="Genomic_DNA"/>
</dbReference>
<dbReference type="PANTHER" id="PTHR23513">
    <property type="entry name" value="INTEGRAL MEMBRANE EFFLUX PROTEIN-RELATED"/>
    <property type="match status" value="1"/>
</dbReference>
<dbReference type="PANTHER" id="PTHR23513:SF11">
    <property type="entry name" value="STAPHYLOFERRIN A TRANSPORTER"/>
    <property type="match status" value="1"/>
</dbReference>
<dbReference type="InterPro" id="IPR011701">
    <property type="entry name" value="MFS"/>
</dbReference>
<keyword evidence="9" id="KW-1185">Reference proteome</keyword>
<dbReference type="Gene3D" id="1.20.1250.20">
    <property type="entry name" value="MFS general substrate transporter like domains"/>
    <property type="match status" value="1"/>
</dbReference>
<evidence type="ECO:0000256" key="3">
    <source>
        <dbReference type="ARBA" id="ARBA00022692"/>
    </source>
</evidence>
<evidence type="ECO:0000256" key="5">
    <source>
        <dbReference type="ARBA" id="ARBA00023136"/>
    </source>
</evidence>
<feature type="transmembrane region" description="Helical" evidence="7">
    <location>
        <begin position="73"/>
        <end position="92"/>
    </location>
</feature>
<keyword evidence="4 7" id="KW-1133">Transmembrane helix</keyword>
<feature type="transmembrane region" description="Helical" evidence="7">
    <location>
        <begin position="365"/>
        <end position="384"/>
    </location>
</feature>
<proteinExistence type="predicted"/>
<dbReference type="CDD" id="cd06173">
    <property type="entry name" value="MFS_MefA_like"/>
    <property type="match status" value="1"/>
</dbReference>
<feature type="transmembrane region" description="Helical" evidence="7">
    <location>
        <begin position="242"/>
        <end position="259"/>
    </location>
</feature>
<evidence type="ECO:0000256" key="4">
    <source>
        <dbReference type="ARBA" id="ARBA00022989"/>
    </source>
</evidence>
<evidence type="ECO:0000256" key="1">
    <source>
        <dbReference type="ARBA" id="ARBA00004651"/>
    </source>
</evidence>
<feature type="transmembrane region" description="Helical" evidence="7">
    <location>
        <begin position="304"/>
        <end position="326"/>
    </location>
</feature>
<sequence length="446" mass="45970">MGVRPTDRTATAEPAGGRAGPAEALPVGGPAIWSREFRYYFTARSAGLLSWAMLPVAVSAGLLGGGYGLNAAGYAMAFLVGPFAGLVLFGGVLADRFTARRMMIAADLANLAAHILLALLFIHGIDRLWQLYALLVVAGTANAMFQPGASSTVPLVSRDVQGANGVLRTSEAVTGLGGPALAGALVGFGATGWVMVISAVAYGTSAVCLFVLRLGPVPAPPAGETLWRNLAVGWREFRSRSWLWGVIVIWMVFAVLSWGPQLSVAAGVIVPEHGATAFGLLNCALGAGTVAGGLLAIRYKPQRPLAAGAVAMLAYPLYPLGIVLGWPVWLLAAAQIGVGAGIGVWGVMWATSVQTQVPGDVLNRVHAYEVAGSVGMYPIGSALAGPAVDAFGTDRVLLVGAAVALLTATALLLTRPVRTLGRVDPAGAGLSYRFEPVTSERSRNHA</sequence>
<feature type="transmembrane region" description="Helical" evidence="7">
    <location>
        <begin position="279"/>
        <end position="297"/>
    </location>
</feature>
<name>A0ABV3DNK5_9ACTN</name>
<feature type="region of interest" description="Disordered" evidence="6">
    <location>
        <begin position="1"/>
        <end position="22"/>
    </location>
</feature>
<feature type="transmembrane region" description="Helical" evidence="7">
    <location>
        <begin position="48"/>
        <end position="67"/>
    </location>
</feature>
<keyword evidence="3 7" id="KW-0812">Transmembrane</keyword>